<feature type="transmembrane region" description="Helical" evidence="5">
    <location>
        <begin position="424"/>
        <end position="446"/>
    </location>
</feature>
<dbReference type="Pfam" id="PF06423">
    <property type="entry name" value="GWT1"/>
    <property type="match status" value="1"/>
</dbReference>
<accession>A0A9N9MR54</accession>
<feature type="transmembrane region" description="Helical" evidence="5">
    <location>
        <begin position="155"/>
        <end position="176"/>
    </location>
</feature>
<feature type="transmembrane region" description="Helical" evidence="5">
    <location>
        <begin position="248"/>
        <end position="267"/>
    </location>
</feature>
<dbReference type="PANTHER" id="PTHR20661:SF0">
    <property type="entry name" value="PHOSPHATIDYLINOSITOL-GLYCAN BIOSYNTHESIS CLASS W PROTEIN"/>
    <property type="match status" value="1"/>
</dbReference>
<dbReference type="AlphaFoldDB" id="A0A9N9MR54"/>
<dbReference type="InterPro" id="IPR009447">
    <property type="entry name" value="PIGW/GWT1"/>
</dbReference>
<reference evidence="6" key="1">
    <citation type="submission" date="2022-01" db="EMBL/GenBank/DDBJ databases">
        <authorList>
            <person name="King R."/>
        </authorList>
    </citation>
    <scope>NUCLEOTIDE SEQUENCE</scope>
</reference>
<comment type="function">
    <text evidence="5">A acetyltransferase, which acetylates the inositol ring of phosphatidylinositol during biosynthesis of GPI-anchor.</text>
</comment>
<dbReference type="EMBL" id="OU892281">
    <property type="protein sequence ID" value="CAG9768925.1"/>
    <property type="molecule type" value="Genomic_DNA"/>
</dbReference>
<dbReference type="GO" id="GO:0072659">
    <property type="term" value="P:protein localization to plasma membrane"/>
    <property type="evidence" value="ECO:0007669"/>
    <property type="project" value="TreeGrafter"/>
</dbReference>
<comment type="pathway">
    <text evidence="5">Glycolipid biosynthesis; glycosylphosphatidylinositol-anchor biosynthesis.</text>
</comment>
<dbReference type="GO" id="GO:0005789">
    <property type="term" value="C:endoplasmic reticulum membrane"/>
    <property type="evidence" value="ECO:0007669"/>
    <property type="project" value="UniProtKB-SubCell"/>
</dbReference>
<evidence type="ECO:0000313" key="7">
    <source>
        <dbReference type="Proteomes" id="UP001152799"/>
    </source>
</evidence>
<evidence type="ECO:0000256" key="4">
    <source>
        <dbReference type="ARBA" id="ARBA00023136"/>
    </source>
</evidence>
<evidence type="ECO:0000256" key="1">
    <source>
        <dbReference type="ARBA" id="ARBA00004141"/>
    </source>
</evidence>
<evidence type="ECO:0000313" key="6">
    <source>
        <dbReference type="EMBL" id="CAG9768925.1"/>
    </source>
</evidence>
<feature type="transmembrane region" description="Helical" evidence="5">
    <location>
        <begin position="225"/>
        <end position="243"/>
    </location>
</feature>
<dbReference type="GO" id="GO:0032216">
    <property type="term" value="F:glucosaminyl-phosphatidylinositol O-acyltransferase activity"/>
    <property type="evidence" value="ECO:0007669"/>
    <property type="project" value="TreeGrafter"/>
</dbReference>
<evidence type="ECO:0000256" key="3">
    <source>
        <dbReference type="ARBA" id="ARBA00022989"/>
    </source>
</evidence>
<dbReference type="Proteomes" id="UP001152799">
    <property type="component" value="Chromosome 5"/>
</dbReference>
<dbReference type="EC" id="2.3.-.-" evidence="5"/>
<keyword evidence="5" id="KW-0337">GPI-anchor biosynthesis</keyword>
<dbReference type="PIRSF" id="PIRSF017321">
    <property type="entry name" value="GWT1"/>
    <property type="match status" value="1"/>
</dbReference>
<feature type="transmembrane region" description="Helical" evidence="5">
    <location>
        <begin position="57"/>
        <end position="76"/>
    </location>
</feature>
<feature type="transmembrane region" description="Helical" evidence="5">
    <location>
        <begin position="82"/>
        <end position="103"/>
    </location>
</feature>
<evidence type="ECO:0000256" key="2">
    <source>
        <dbReference type="ARBA" id="ARBA00022692"/>
    </source>
</evidence>
<keyword evidence="2 5" id="KW-0812">Transmembrane</keyword>
<comment type="subcellular location">
    <subcellularLocation>
        <location evidence="5">Endoplasmic reticulum membrane</location>
        <topology evidence="5">Multi-pass membrane protein</topology>
    </subcellularLocation>
    <subcellularLocation>
        <location evidence="1">Membrane</location>
        <topology evidence="1">Multi-pass membrane protein</topology>
    </subcellularLocation>
</comment>
<proteinExistence type="inferred from homology"/>
<dbReference type="OrthoDB" id="15270at2759"/>
<feature type="transmembrane region" description="Helical" evidence="5">
    <location>
        <begin position="320"/>
        <end position="340"/>
    </location>
</feature>
<feature type="transmembrane region" description="Helical" evidence="5">
    <location>
        <begin position="188"/>
        <end position="205"/>
    </location>
</feature>
<sequence>MEFHPAEIPSNILNHTTNNAQNATETILLVLPSFFYMIIAVLLSTLLLPLQSKTSIFFAEFVVIVIPIILNVTILSPYVTNVVIISCFILGMHLIISLVYIYCKRKKSIKAPKSITSNKKDYITNVRATINLISVIAILAVDFKVFPSKYSKTHLTGFSLMDVGVGLYVFANAIVAPEVKGKKDSIQNSIRGSAILIIIGLLRLVSTKLTHYKVSSSEYGVHWNFFITLAFTKIFSSCILNVINVKYIFLNASMLTFAHETLLQMSFKQWVFQSDIRNNFLDANKEGIVSTIGYVALYLHSVYFAYVIKQQEKNYRKASVKFFLSTAITLTLTFFCNQHFQVSRRLANAGYIFWILFIGILMTWLFYLAENAEKYLFRHKLRHYVCSPYLYEAVNYNGLVFFLVGNVLTGFVNLSTNTKLVSNANALLILVVYMLINCGVVFGLYLKEWKLKF</sequence>
<keyword evidence="5" id="KW-0012">Acyltransferase</keyword>
<dbReference type="PANTHER" id="PTHR20661">
    <property type="entry name" value="PHOSPHATIDYLINOSITOL-GLYCAN BIOSYNTHESIS CLASS W PROTEIN"/>
    <property type="match status" value="1"/>
</dbReference>
<organism evidence="6 7">
    <name type="scientific">Ceutorhynchus assimilis</name>
    <name type="common">cabbage seed weevil</name>
    <dbReference type="NCBI Taxonomy" id="467358"/>
    <lineage>
        <taxon>Eukaryota</taxon>
        <taxon>Metazoa</taxon>
        <taxon>Ecdysozoa</taxon>
        <taxon>Arthropoda</taxon>
        <taxon>Hexapoda</taxon>
        <taxon>Insecta</taxon>
        <taxon>Pterygota</taxon>
        <taxon>Neoptera</taxon>
        <taxon>Endopterygota</taxon>
        <taxon>Coleoptera</taxon>
        <taxon>Polyphaga</taxon>
        <taxon>Cucujiformia</taxon>
        <taxon>Curculionidae</taxon>
        <taxon>Ceutorhynchinae</taxon>
        <taxon>Ceutorhynchus</taxon>
    </lineage>
</organism>
<keyword evidence="3 5" id="KW-1133">Transmembrane helix</keyword>
<feature type="transmembrane region" description="Helical" evidence="5">
    <location>
        <begin position="346"/>
        <end position="368"/>
    </location>
</feature>
<keyword evidence="5" id="KW-0808">Transferase</keyword>
<feature type="transmembrane region" description="Helical" evidence="5">
    <location>
        <begin position="124"/>
        <end position="143"/>
    </location>
</feature>
<comment type="similarity">
    <text evidence="5">Belongs to the PIGW family.</text>
</comment>
<keyword evidence="4 5" id="KW-0472">Membrane</keyword>
<keyword evidence="5" id="KW-0256">Endoplasmic reticulum</keyword>
<feature type="transmembrane region" description="Helical" evidence="5">
    <location>
        <begin position="27"/>
        <end position="50"/>
    </location>
</feature>
<keyword evidence="7" id="KW-1185">Reference proteome</keyword>
<protein>
    <recommendedName>
        <fullName evidence="5">Phosphatidylinositol-glycan biosynthesis class W protein</fullName>
        <ecNumber evidence="5">2.3.-.-</ecNumber>
    </recommendedName>
</protein>
<feature type="transmembrane region" description="Helical" evidence="5">
    <location>
        <begin position="389"/>
        <end position="412"/>
    </location>
</feature>
<evidence type="ECO:0000256" key="5">
    <source>
        <dbReference type="RuleBase" id="RU280819"/>
    </source>
</evidence>
<name>A0A9N9MR54_9CUCU</name>
<dbReference type="GO" id="GO:0006506">
    <property type="term" value="P:GPI anchor biosynthetic process"/>
    <property type="evidence" value="ECO:0007669"/>
    <property type="project" value="UniProtKB-KW"/>
</dbReference>
<gene>
    <name evidence="6" type="ORF">CEUTPL_LOCUS9443</name>
</gene>
<feature type="transmembrane region" description="Helical" evidence="5">
    <location>
        <begin position="287"/>
        <end position="308"/>
    </location>
</feature>